<keyword evidence="6 9" id="KW-1133">Transmembrane helix</keyword>
<keyword evidence="5 9" id="KW-0812">Transmembrane</keyword>
<dbReference type="RefSeq" id="WP_270454362.1">
    <property type="nucleotide sequence ID" value="NZ_JADPIE010000005.1"/>
</dbReference>
<dbReference type="GO" id="GO:0032217">
    <property type="term" value="F:riboflavin transmembrane transporter activity"/>
    <property type="evidence" value="ECO:0007669"/>
    <property type="project" value="UniProtKB-UniRule"/>
</dbReference>
<evidence type="ECO:0000256" key="3">
    <source>
        <dbReference type="ARBA" id="ARBA00022448"/>
    </source>
</evidence>
<evidence type="ECO:0000256" key="7">
    <source>
        <dbReference type="ARBA" id="ARBA00023136"/>
    </source>
</evidence>
<keyword evidence="11" id="KW-1185">Reference proteome</keyword>
<evidence type="ECO:0000256" key="2">
    <source>
        <dbReference type="ARBA" id="ARBA00005540"/>
    </source>
</evidence>
<accession>A0A931AQZ8</accession>
<comment type="similarity">
    <text evidence="2 8">Belongs to the prokaryotic riboflavin transporter (P-RFT) (TC 2.A.87) family.</text>
</comment>
<evidence type="ECO:0000313" key="10">
    <source>
        <dbReference type="EMBL" id="MBF8437388.1"/>
    </source>
</evidence>
<dbReference type="Pfam" id="PF12822">
    <property type="entry name" value="ECF_trnsprt"/>
    <property type="match status" value="1"/>
</dbReference>
<comment type="subcellular location">
    <subcellularLocation>
        <location evidence="1">Cell membrane</location>
        <topology evidence="1">Multi-pass membrane protein</topology>
    </subcellularLocation>
</comment>
<reference evidence="10" key="1">
    <citation type="submission" date="2020-11" db="EMBL/GenBank/DDBJ databases">
        <title>Halonatronomonas betainensis gen. nov., sp. nov. a novel haloalkaliphilic representative of the family Halanaerobiacae capable of betaine degradation.</title>
        <authorList>
            <person name="Boltyanskaya Y."/>
            <person name="Kevbrin V."/>
            <person name="Detkova E."/>
            <person name="Grouzdev D.S."/>
            <person name="Koziaeva V."/>
            <person name="Zhilina T."/>
        </authorList>
    </citation>
    <scope>NUCLEOTIDE SEQUENCE</scope>
    <source>
        <strain evidence="10">Z-7014</strain>
    </source>
</reference>
<feature type="transmembrane region" description="Helical" evidence="9">
    <location>
        <begin position="45"/>
        <end position="67"/>
    </location>
</feature>
<dbReference type="AlphaFoldDB" id="A0A931AQZ8"/>
<evidence type="ECO:0000313" key="11">
    <source>
        <dbReference type="Proteomes" id="UP000621436"/>
    </source>
</evidence>
<keyword evidence="3 8" id="KW-0813">Transport</keyword>
<evidence type="ECO:0000256" key="8">
    <source>
        <dbReference type="PIRNR" id="PIRNR037778"/>
    </source>
</evidence>
<feature type="transmembrane region" description="Helical" evidence="9">
    <location>
        <begin position="105"/>
        <end position="130"/>
    </location>
</feature>
<proteinExistence type="inferred from homology"/>
<evidence type="ECO:0000256" key="1">
    <source>
        <dbReference type="ARBA" id="ARBA00004651"/>
    </source>
</evidence>
<protein>
    <recommendedName>
        <fullName evidence="8">Riboflavin transporter</fullName>
    </recommendedName>
</protein>
<organism evidence="10 11">
    <name type="scientific">Halonatronomonas betaini</name>
    <dbReference type="NCBI Taxonomy" id="2778430"/>
    <lineage>
        <taxon>Bacteria</taxon>
        <taxon>Bacillati</taxon>
        <taxon>Bacillota</taxon>
        <taxon>Clostridia</taxon>
        <taxon>Halanaerobiales</taxon>
        <taxon>Halarsenatibacteraceae</taxon>
        <taxon>Halonatronomonas</taxon>
    </lineage>
</organism>
<keyword evidence="4 8" id="KW-1003">Cell membrane</keyword>
<name>A0A931AQZ8_9FIRM</name>
<dbReference type="PIRSF" id="PIRSF037778">
    <property type="entry name" value="UCP037778_transp_RibU"/>
    <property type="match status" value="1"/>
</dbReference>
<sequence length="191" mass="20327">MNSSTQKMVRLAVLAALGVILLSIIRFPIIPSAPFLEYEPADVPILMAAFLYGPVSGFFVAVVVAFLQAVTVSSASGWVGFIMHVISSGTLAIVAGLIYKHHRTYAGGILGLALGVIAMTIVMIPANLFFTVHFWGIPSDVVRGMIVPSIIPFNLLKGGLNGVLTVLIYKPFVSFISNENPGVGLARNRSN</sequence>
<gene>
    <name evidence="10" type="ORF">I0Q91_09875</name>
</gene>
<evidence type="ECO:0000256" key="6">
    <source>
        <dbReference type="ARBA" id="ARBA00022989"/>
    </source>
</evidence>
<dbReference type="PANTHER" id="PTHR38438">
    <property type="entry name" value="RIBOFLAVIN TRANSPORTER RIBU"/>
    <property type="match status" value="1"/>
</dbReference>
<dbReference type="InterPro" id="IPR025720">
    <property type="entry name" value="RibU"/>
</dbReference>
<comment type="function">
    <text evidence="8">Probably a riboflavin-binding protein that interacts with the energy-coupling factor (ECF) ABC-transporter complex.</text>
</comment>
<dbReference type="InterPro" id="IPR024529">
    <property type="entry name" value="ECF_trnsprt_substrate-spec"/>
</dbReference>
<evidence type="ECO:0000256" key="4">
    <source>
        <dbReference type="ARBA" id="ARBA00022475"/>
    </source>
</evidence>
<feature type="transmembrane region" description="Helical" evidence="9">
    <location>
        <begin position="79"/>
        <end position="99"/>
    </location>
</feature>
<keyword evidence="7 8" id="KW-0472">Membrane</keyword>
<evidence type="ECO:0000256" key="5">
    <source>
        <dbReference type="ARBA" id="ARBA00022692"/>
    </source>
</evidence>
<dbReference type="EMBL" id="JADPIE010000005">
    <property type="protein sequence ID" value="MBF8437388.1"/>
    <property type="molecule type" value="Genomic_DNA"/>
</dbReference>
<dbReference type="Proteomes" id="UP000621436">
    <property type="component" value="Unassembled WGS sequence"/>
</dbReference>
<dbReference type="Gene3D" id="1.10.1760.20">
    <property type="match status" value="1"/>
</dbReference>
<evidence type="ECO:0000256" key="9">
    <source>
        <dbReference type="SAM" id="Phobius"/>
    </source>
</evidence>
<dbReference type="GO" id="GO:0005886">
    <property type="term" value="C:plasma membrane"/>
    <property type="evidence" value="ECO:0007669"/>
    <property type="project" value="UniProtKB-SubCell"/>
</dbReference>
<dbReference type="PANTHER" id="PTHR38438:SF1">
    <property type="entry name" value="RIBOFLAVIN TRANSPORTER RIBU"/>
    <property type="match status" value="1"/>
</dbReference>
<comment type="caution">
    <text evidence="10">The sequence shown here is derived from an EMBL/GenBank/DDBJ whole genome shotgun (WGS) entry which is preliminary data.</text>
</comment>